<evidence type="ECO:0000256" key="3">
    <source>
        <dbReference type="ARBA" id="ARBA00022679"/>
    </source>
</evidence>
<comment type="subcellular location">
    <subcellularLocation>
        <location evidence="1">Membrane</location>
        <topology evidence="1">Multi-pass membrane protein</topology>
    </subcellularLocation>
</comment>
<dbReference type="GO" id="GO:0016757">
    <property type="term" value="F:glycosyltransferase activity"/>
    <property type="evidence" value="ECO:0007669"/>
    <property type="project" value="UniProtKB-KW"/>
</dbReference>
<reference evidence="11 12" key="1">
    <citation type="submission" date="2016-10" db="EMBL/GenBank/DDBJ databases">
        <authorList>
            <person name="de Groot N.N."/>
        </authorList>
    </citation>
    <scope>NUCLEOTIDE SEQUENCE [LARGE SCALE GENOMIC DNA]</scope>
    <source>
        <strain evidence="12">DSM 938 / 37b4</strain>
    </source>
</reference>
<feature type="transmembrane region" description="Helical" evidence="8">
    <location>
        <begin position="586"/>
        <end position="606"/>
    </location>
</feature>
<accession>A0A1G7N7G5</accession>
<dbReference type="AlphaFoldDB" id="A0A1G7N7G5"/>
<dbReference type="InterPro" id="IPR007831">
    <property type="entry name" value="T2SS_GspE_N"/>
</dbReference>
<dbReference type="SUPFAM" id="SSF160246">
    <property type="entry name" value="EspE N-terminal domain-like"/>
    <property type="match status" value="1"/>
</dbReference>
<dbReference type="InterPro" id="IPR037257">
    <property type="entry name" value="T2SS_E_N_sf"/>
</dbReference>
<feature type="compositionally biased region" description="Pro residues" evidence="7">
    <location>
        <begin position="673"/>
        <end position="683"/>
    </location>
</feature>
<evidence type="ECO:0000256" key="2">
    <source>
        <dbReference type="ARBA" id="ARBA00022676"/>
    </source>
</evidence>
<protein>
    <submittedName>
        <fullName evidence="11">Glycosyltransferase, catalytic subunit of cellulose synthase and poly-beta-1,6-N-acetylglucosamine synthase</fullName>
    </submittedName>
</protein>
<evidence type="ECO:0000313" key="11">
    <source>
        <dbReference type="EMBL" id="SDF69983.1"/>
    </source>
</evidence>
<organism evidence="11 12">
    <name type="scientific">Rhodobacter capsulatus</name>
    <name type="common">Rhodopseudomonas capsulata</name>
    <dbReference type="NCBI Taxonomy" id="1061"/>
    <lineage>
        <taxon>Bacteria</taxon>
        <taxon>Pseudomonadati</taxon>
        <taxon>Pseudomonadota</taxon>
        <taxon>Alphaproteobacteria</taxon>
        <taxon>Rhodobacterales</taxon>
        <taxon>Rhodobacter group</taxon>
        <taxon>Rhodobacter</taxon>
    </lineage>
</organism>
<evidence type="ECO:0000256" key="5">
    <source>
        <dbReference type="ARBA" id="ARBA00022989"/>
    </source>
</evidence>
<dbReference type="GO" id="GO:0016020">
    <property type="term" value="C:membrane"/>
    <property type="evidence" value="ECO:0007669"/>
    <property type="project" value="UniProtKB-SubCell"/>
</dbReference>
<proteinExistence type="predicted"/>
<dbReference type="InterPro" id="IPR001173">
    <property type="entry name" value="Glyco_trans_2-like"/>
</dbReference>
<feature type="domain" description="Type II secretion system protein GspE N-terminal" evidence="9">
    <location>
        <begin position="112"/>
        <end position="183"/>
    </location>
</feature>
<dbReference type="PANTHER" id="PTHR43867:SF2">
    <property type="entry name" value="CELLULOSE SYNTHASE CATALYTIC SUBUNIT A [UDP-FORMING]"/>
    <property type="match status" value="1"/>
</dbReference>
<keyword evidence="5 8" id="KW-1133">Transmembrane helix</keyword>
<evidence type="ECO:0000256" key="1">
    <source>
        <dbReference type="ARBA" id="ARBA00004141"/>
    </source>
</evidence>
<dbReference type="RefSeq" id="WP_254771529.1">
    <property type="nucleotide sequence ID" value="NZ_CP119563.1"/>
</dbReference>
<feature type="transmembrane region" description="Helical" evidence="8">
    <location>
        <begin position="242"/>
        <end position="263"/>
    </location>
</feature>
<dbReference type="Pfam" id="PF13632">
    <property type="entry name" value="Glyco_trans_2_3"/>
    <property type="match status" value="1"/>
</dbReference>
<evidence type="ECO:0000313" key="12">
    <source>
        <dbReference type="Proteomes" id="UP000183812"/>
    </source>
</evidence>
<keyword evidence="6 8" id="KW-0472">Membrane</keyword>
<feature type="domain" description="Glycosyltransferase 2-like" evidence="10">
    <location>
        <begin position="378"/>
        <end position="573"/>
    </location>
</feature>
<dbReference type="Gene3D" id="3.90.550.10">
    <property type="entry name" value="Spore Coat Polysaccharide Biosynthesis Protein SpsA, Chain A"/>
    <property type="match status" value="1"/>
</dbReference>
<dbReference type="Proteomes" id="UP000183812">
    <property type="component" value="Unassembled WGS sequence"/>
</dbReference>
<feature type="region of interest" description="Disordered" evidence="7">
    <location>
        <begin position="24"/>
        <end position="51"/>
    </location>
</feature>
<sequence>MRGSSHLKIKLAEAVAPWPKACITGAAPPQDGAPEATEDQVTIGRPRRPQPDRRQLGQILLEMGAVQPGDLLKAVALRNRQDVRLGDILLTHGWVSEADLMAALAKQSNAAVIDLLAEPPDPRLIDTLGPELCLKEAMVPWRRIGGVTLIATARPEHFTRLAAELPADFGPYRMALAPERDVHGALLARRQTALIRRAEVKVDLDRSCRTHNEKLAARLVLAVTAVSVVGLILAPVAVFAVLFLWAMVTLYATMGLKLVAWIAEMTALRRARTAAARRALRPAPMQRLPIISIMVPLYKERDIATRLVARLSRLTWPRELLDILLVVEQTDLTTREALSGAKLPRWMRVVTVPAGPIQTKPRALNYALNFCRGAVIGVYDAEDMPEPEQLHIVARRFAESPPEVACLQGILDYYNPRTNWLARCFTIEYAAWFRAMLPGLARLGLVVPLGGTTLFFRRGPLEELGGWDAHNVTEDADLGIRLARAGYRTELIPAVTHEEANCRAVPWVKQRSRWLKGYAMTWAVHMRNPARLWRDLGPKRFFGVQILILGALSQYLLAPLLWTCWLILFGIWHPISAIMSESLENLLLFTFVLTEIVNITVGAWAVRGKDHRHLIPWVPTLNLYFPLGALAGWKAIYEVITKPFYWDKTVHGVFDGLHHMSAPALRPDLETATPPPGPPPRTPLAPQID</sequence>
<dbReference type="InterPro" id="IPR029044">
    <property type="entry name" value="Nucleotide-diphossugar_trans"/>
</dbReference>
<keyword evidence="3 11" id="KW-0808">Transferase</keyword>
<evidence type="ECO:0000259" key="10">
    <source>
        <dbReference type="Pfam" id="PF13632"/>
    </source>
</evidence>
<feature type="region of interest" description="Disordered" evidence="7">
    <location>
        <begin position="668"/>
        <end position="689"/>
    </location>
</feature>
<dbReference type="PANTHER" id="PTHR43867">
    <property type="entry name" value="CELLULOSE SYNTHASE CATALYTIC SUBUNIT A [UDP-FORMING]"/>
    <property type="match status" value="1"/>
</dbReference>
<evidence type="ECO:0000256" key="7">
    <source>
        <dbReference type="SAM" id="MobiDB-lite"/>
    </source>
</evidence>
<feature type="transmembrane region" description="Helical" evidence="8">
    <location>
        <begin position="541"/>
        <end position="574"/>
    </location>
</feature>
<evidence type="ECO:0000256" key="6">
    <source>
        <dbReference type="ARBA" id="ARBA00023136"/>
    </source>
</evidence>
<evidence type="ECO:0000256" key="8">
    <source>
        <dbReference type="SAM" id="Phobius"/>
    </source>
</evidence>
<dbReference type="Pfam" id="PF05157">
    <property type="entry name" value="MshEN"/>
    <property type="match status" value="1"/>
</dbReference>
<keyword evidence="2" id="KW-0328">Glycosyltransferase</keyword>
<dbReference type="SUPFAM" id="SSF53448">
    <property type="entry name" value="Nucleotide-diphospho-sugar transferases"/>
    <property type="match status" value="1"/>
</dbReference>
<dbReference type="InterPro" id="IPR050321">
    <property type="entry name" value="Glycosyltr_2/OpgH_subfam"/>
</dbReference>
<dbReference type="EMBL" id="FNAY01000015">
    <property type="protein sequence ID" value="SDF69983.1"/>
    <property type="molecule type" value="Genomic_DNA"/>
</dbReference>
<gene>
    <name evidence="11" type="ORF">SAMN04244550_02682</name>
</gene>
<evidence type="ECO:0000259" key="9">
    <source>
        <dbReference type="Pfam" id="PF05157"/>
    </source>
</evidence>
<keyword evidence="4 8" id="KW-0812">Transmembrane</keyword>
<evidence type="ECO:0000256" key="4">
    <source>
        <dbReference type="ARBA" id="ARBA00022692"/>
    </source>
</evidence>
<feature type="transmembrane region" description="Helical" evidence="8">
    <location>
        <begin position="215"/>
        <end position="236"/>
    </location>
</feature>
<name>A0A1G7N7G5_RHOCA</name>